<dbReference type="EMBL" id="JMQN01000047">
    <property type="protein sequence ID" value="KEA62714.1"/>
    <property type="molecule type" value="Genomic_DNA"/>
</dbReference>
<dbReference type="AlphaFoldDB" id="A0A081FW09"/>
<dbReference type="PATRIC" id="fig|1232683.4.peg.3136"/>
<dbReference type="CDD" id="cd02440">
    <property type="entry name" value="AdoMet_MTases"/>
    <property type="match status" value="1"/>
</dbReference>
<evidence type="ECO:0000259" key="2">
    <source>
        <dbReference type="Pfam" id="PF08241"/>
    </source>
</evidence>
<organism evidence="3 4">
    <name type="scientific">Marinobacterium lacunae</name>
    <dbReference type="NCBI Taxonomy" id="1232683"/>
    <lineage>
        <taxon>Bacteria</taxon>
        <taxon>Pseudomonadati</taxon>
        <taxon>Pseudomonadota</taxon>
        <taxon>Gammaproteobacteria</taxon>
        <taxon>Oceanospirillales</taxon>
        <taxon>Oceanospirillaceae</taxon>
        <taxon>Marinobacterium</taxon>
    </lineage>
</organism>
<dbReference type="PANTHER" id="PTHR42912">
    <property type="entry name" value="METHYLTRANSFERASE"/>
    <property type="match status" value="1"/>
</dbReference>
<feature type="region of interest" description="Disordered" evidence="1">
    <location>
        <begin position="1"/>
        <end position="22"/>
    </location>
</feature>
<sequence>MSDKLNETRRYLEQHHGGDGAKAAAKTVSTHERNHDTDFWAFWHAHTPSSGALNIADLGCGPALFLKQLASKHPDYSLTGIEIAPYMLAHIDECPSNLDIRIADLNSPGENVFAQHSLDACLANMLIHELFQPVMLFRALRNWLKPGGILILTDMVRQPLDTFLRHKFPQVDFATAPLNAPDMNDSFRDYFEHNRYSAEDIANLLKLCGFEIVAQETLRESRATRIAARNP</sequence>
<protein>
    <recommendedName>
        <fullName evidence="2">Methyltransferase type 11 domain-containing protein</fullName>
    </recommendedName>
</protein>
<name>A0A081FW09_9GAMM</name>
<feature type="domain" description="Methyltransferase type 11" evidence="2">
    <location>
        <begin position="57"/>
        <end position="152"/>
    </location>
</feature>
<dbReference type="GO" id="GO:0008757">
    <property type="term" value="F:S-adenosylmethionine-dependent methyltransferase activity"/>
    <property type="evidence" value="ECO:0007669"/>
    <property type="project" value="InterPro"/>
</dbReference>
<dbReference type="InterPro" id="IPR013216">
    <property type="entry name" value="Methyltransf_11"/>
</dbReference>
<accession>A0A081FW09</accession>
<keyword evidence="4" id="KW-1185">Reference proteome</keyword>
<dbReference type="RefSeq" id="WP_051693022.1">
    <property type="nucleotide sequence ID" value="NZ_JMQN01000047.1"/>
</dbReference>
<dbReference type="eggNOG" id="COG2226">
    <property type="taxonomic scope" value="Bacteria"/>
</dbReference>
<evidence type="ECO:0000313" key="4">
    <source>
        <dbReference type="Proteomes" id="UP000028252"/>
    </source>
</evidence>
<evidence type="ECO:0000313" key="3">
    <source>
        <dbReference type="EMBL" id="KEA62714.1"/>
    </source>
</evidence>
<dbReference type="InterPro" id="IPR029063">
    <property type="entry name" value="SAM-dependent_MTases_sf"/>
</dbReference>
<reference evidence="3 4" key="1">
    <citation type="submission" date="2014-04" db="EMBL/GenBank/DDBJ databases">
        <title>Marinobacterium kochiensis sp. nov., isolated from sediment sample collected from Kochi backwaters in Kerala, India.</title>
        <authorList>
            <person name="Singh A."/>
            <person name="Pinnaka A.K."/>
        </authorList>
    </citation>
    <scope>NUCLEOTIDE SEQUENCE [LARGE SCALE GENOMIC DNA]</scope>
    <source>
        <strain evidence="3 4">AK27</strain>
    </source>
</reference>
<dbReference type="Gene3D" id="3.40.50.150">
    <property type="entry name" value="Vaccinia Virus protein VP39"/>
    <property type="match status" value="1"/>
</dbReference>
<dbReference type="STRING" id="1232683.ADIMK_3186"/>
<feature type="compositionally biased region" description="Basic and acidic residues" evidence="1">
    <location>
        <begin position="1"/>
        <end position="19"/>
    </location>
</feature>
<dbReference type="InterPro" id="IPR050508">
    <property type="entry name" value="Methyltransf_Superfamily"/>
</dbReference>
<dbReference type="Proteomes" id="UP000028252">
    <property type="component" value="Unassembled WGS sequence"/>
</dbReference>
<proteinExistence type="predicted"/>
<dbReference type="Pfam" id="PF08241">
    <property type="entry name" value="Methyltransf_11"/>
    <property type="match status" value="1"/>
</dbReference>
<dbReference type="SUPFAM" id="SSF53335">
    <property type="entry name" value="S-adenosyl-L-methionine-dependent methyltransferases"/>
    <property type="match status" value="1"/>
</dbReference>
<comment type="caution">
    <text evidence="3">The sequence shown here is derived from an EMBL/GenBank/DDBJ whole genome shotgun (WGS) entry which is preliminary data.</text>
</comment>
<evidence type="ECO:0000256" key="1">
    <source>
        <dbReference type="SAM" id="MobiDB-lite"/>
    </source>
</evidence>
<gene>
    <name evidence="3" type="ORF">ADIMK_3186</name>
</gene>